<dbReference type="InterPro" id="IPR033116">
    <property type="entry name" value="TRYPSIN_SER"/>
</dbReference>
<dbReference type="PROSITE" id="PS00135">
    <property type="entry name" value="TRYPSIN_SER"/>
    <property type="match status" value="1"/>
</dbReference>
<dbReference type="EMBL" id="JQDR03009370">
    <property type="protein sequence ID" value="KAA0195771.1"/>
    <property type="molecule type" value="Genomic_DNA"/>
</dbReference>
<evidence type="ECO:0000259" key="7">
    <source>
        <dbReference type="PROSITE" id="PS50240"/>
    </source>
</evidence>
<comment type="caution">
    <text evidence="8">The sequence shown here is derived from an EMBL/GenBank/DDBJ whole genome shotgun (WGS) entry which is preliminary data.</text>
</comment>
<sequence>MSLCSLIGTRNKKRARTLDLQAVSTRLSSACGRAAPAGSFVTENLAKIVGGRIISPRETPWSVSLMIREGNKLRHNCGGVIISEDLILTAAHCFKKHPKQNYVIRVGEHDLLAEDQGQKDYLIDKLWVHDEFDTNIEFNNDIAVLKVMKVNGRALHITGWGTLTENAPAVPQRLPRVGGVEIYDMATCTTSSGYGRFEVTSGMTCAGRLDGRVDTCTGDSGGPLTCIVNGRHVLYGITSWGKGCGQRGKPGMYTKVTKFLRWLNQFVS</sequence>
<dbReference type="Proteomes" id="UP000711488">
    <property type="component" value="Unassembled WGS sequence"/>
</dbReference>
<dbReference type="PROSITE" id="PS00134">
    <property type="entry name" value="TRYPSIN_HIS"/>
    <property type="match status" value="1"/>
</dbReference>
<dbReference type="InterPro" id="IPR009003">
    <property type="entry name" value="Peptidase_S1_PA"/>
</dbReference>
<dbReference type="GO" id="GO:0005615">
    <property type="term" value="C:extracellular space"/>
    <property type="evidence" value="ECO:0007669"/>
    <property type="project" value="TreeGrafter"/>
</dbReference>
<reference evidence="8" key="2">
    <citation type="journal article" date="2018" name="Environ. Sci. Technol.">
        <title>The Toxicogenome of Hyalella azteca: A Model for Sediment Ecotoxicology and Evolutionary Toxicology.</title>
        <authorList>
            <person name="Poynton H.C."/>
            <person name="Hasenbein S."/>
            <person name="Benoit J.B."/>
            <person name="Sepulveda M.S."/>
            <person name="Poelchau M.F."/>
            <person name="Hughes D.S.T."/>
            <person name="Murali S.C."/>
            <person name="Chen S."/>
            <person name="Glastad K.M."/>
            <person name="Goodisman M.A.D."/>
            <person name="Werren J.H."/>
            <person name="Vineis J.H."/>
            <person name="Bowen J.L."/>
            <person name="Friedrich M."/>
            <person name="Jones J."/>
            <person name="Robertson H.M."/>
            <person name="Feyereisen R."/>
            <person name="Mechler-Hickson A."/>
            <person name="Mathers N."/>
            <person name="Lee C.E."/>
            <person name="Colbourne J.K."/>
            <person name="Biales A."/>
            <person name="Johnston J.S."/>
            <person name="Wellborn G.A."/>
            <person name="Rosendale A.J."/>
            <person name="Cridge A.G."/>
            <person name="Munoz-Torres M.C."/>
            <person name="Bain P.A."/>
            <person name="Manny A.R."/>
            <person name="Major K.M."/>
            <person name="Lambert F.N."/>
            <person name="Vulpe C.D."/>
            <person name="Tuck P."/>
            <person name="Blalock B.J."/>
            <person name="Lin Y.Y."/>
            <person name="Smith M.E."/>
            <person name="Ochoa-Acuna H."/>
            <person name="Chen M.M."/>
            <person name="Childers C.P."/>
            <person name="Qu J."/>
            <person name="Dugan S."/>
            <person name="Lee S.L."/>
            <person name="Chao H."/>
            <person name="Dinh H."/>
            <person name="Han Y."/>
            <person name="Doddapaneni H."/>
            <person name="Worley K.C."/>
            <person name="Muzny D.M."/>
            <person name="Gibbs R.A."/>
            <person name="Richards S."/>
        </authorList>
    </citation>
    <scope>NUCLEOTIDE SEQUENCE</scope>
    <source>
        <strain evidence="8">HAZT.00-mixed</strain>
        <tissue evidence="8">Whole organism</tissue>
    </source>
</reference>
<dbReference type="InterPro" id="IPR050127">
    <property type="entry name" value="Serine_Proteases_S1"/>
</dbReference>
<dbReference type="PANTHER" id="PTHR24264">
    <property type="entry name" value="TRYPSIN-RELATED"/>
    <property type="match status" value="1"/>
</dbReference>
<evidence type="ECO:0000256" key="2">
    <source>
        <dbReference type="ARBA" id="ARBA00022801"/>
    </source>
</evidence>
<dbReference type="FunFam" id="2.40.10.10:FF:000002">
    <property type="entry name" value="Transmembrane protease serine"/>
    <property type="match status" value="1"/>
</dbReference>
<dbReference type="SUPFAM" id="SSF50494">
    <property type="entry name" value="Trypsin-like serine proteases"/>
    <property type="match status" value="1"/>
</dbReference>
<feature type="domain" description="Peptidase S1" evidence="7">
    <location>
        <begin position="48"/>
        <end position="268"/>
    </location>
</feature>
<accession>A0A6A0H379</accession>
<dbReference type="AlphaFoldDB" id="A0A6A0H379"/>
<keyword evidence="2 6" id="KW-0378">Hydrolase</keyword>
<evidence type="ECO:0000256" key="4">
    <source>
        <dbReference type="ARBA" id="ARBA00023157"/>
    </source>
</evidence>
<dbReference type="PROSITE" id="PS50240">
    <property type="entry name" value="TRYPSIN_DOM"/>
    <property type="match status" value="1"/>
</dbReference>
<dbReference type="InterPro" id="IPR001254">
    <property type="entry name" value="Trypsin_dom"/>
</dbReference>
<dbReference type="Gene3D" id="2.40.10.10">
    <property type="entry name" value="Trypsin-like serine proteases"/>
    <property type="match status" value="2"/>
</dbReference>
<dbReference type="GO" id="GO:0006508">
    <property type="term" value="P:proteolysis"/>
    <property type="evidence" value="ECO:0007669"/>
    <property type="project" value="UniProtKB-KW"/>
</dbReference>
<evidence type="ECO:0000256" key="1">
    <source>
        <dbReference type="ARBA" id="ARBA00022670"/>
    </source>
</evidence>
<reference evidence="8" key="3">
    <citation type="submission" date="2019-06" db="EMBL/GenBank/DDBJ databases">
        <authorList>
            <person name="Poynton C."/>
            <person name="Hasenbein S."/>
            <person name="Benoit J.B."/>
            <person name="Sepulveda M.S."/>
            <person name="Poelchau M.F."/>
            <person name="Murali S.C."/>
            <person name="Chen S."/>
            <person name="Glastad K.M."/>
            <person name="Werren J.H."/>
            <person name="Vineis J.H."/>
            <person name="Bowen J.L."/>
            <person name="Friedrich M."/>
            <person name="Jones J."/>
            <person name="Robertson H.M."/>
            <person name="Feyereisen R."/>
            <person name="Mechler-Hickson A."/>
            <person name="Mathers N."/>
            <person name="Lee C.E."/>
            <person name="Colbourne J.K."/>
            <person name="Biales A."/>
            <person name="Johnston J.S."/>
            <person name="Wellborn G.A."/>
            <person name="Rosendale A.J."/>
            <person name="Cridge A.G."/>
            <person name="Munoz-Torres M.C."/>
            <person name="Bain P.A."/>
            <person name="Manny A.R."/>
            <person name="Major K.M."/>
            <person name="Lambert F.N."/>
            <person name="Vulpe C.D."/>
            <person name="Tuck P."/>
            <person name="Blalock B.J."/>
            <person name="Lin Y.-Y."/>
            <person name="Smith M.E."/>
            <person name="Ochoa-Acuna H."/>
            <person name="Chen M.-J.M."/>
            <person name="Childers C.P."/>
            <person name="Qu J."/>
            <person name="Dugan S."/>
            <person name="Lee S.L."/>
            <person name="Chao H."/>
            <person name="Dinh H."/>
            <person name="Han Y."/>
            <person name="Doddapaneni H."/>
            <person name="Worley K.C."/>
            <person name="Muzny D.M."/>
            <person name="Gibbs R.A."/>
            <person name="Richards S."/>
        </authorList>
    </citation>
    <scope>NUCLEOTIDE SEQUENCE</scope>
    <source>
        <strain evidence="8">HAZT.00-mixed</strain>
        <tissue evidence="8">Whole organism</tissue>
    </source>
</reference>
<gene>
    <name evidence="8" type="ORF">HAZT_HAZT006141</name>
</gene>
<evidence type="ECO:0000313" key="8">
    <source>
        <dbReference type="EMBL" id="KAA0195771.1"/>
    </source>
</evidence>
<dbReference type="CDD" id="cd00190">
    <property type="entry name" value="Tryp_SPc"/>
    <property type="match status" value="1"/>
</dbReference>
<keyword evidence="1 6" id="KW-0645">Protease</keyword>
<evidence type="ECO:0000256" key="5">
    <source>
        <dbReference type="ARBA" id="ARBA00024195"/>
    </source>
</evidence>
<dbReference type="InterPro" id="IPR018114">
    <property type="entry name" value="TRYPSIN_HIS"/>
</dbReference>
<dbReference type="InterPro" id="IPR001314">
    <property type="entry name" value="Peptidase_S1A"/>
</dbReference>
<dbReference type="GO" id="GO:0004252">
    <property type="term" value="F:serine-type endopeptidase activity"/>
    <property type="evidence" value="ECO:0007669"/>
    <property type="project" value="InterPro"/>
</dbReference>
<proteinExistence type="inferred from homology"/>
<dbReference type="SMART" id="SM00020">
    <property type="entry name" value="Tryp_SPc"/>
    <property type="match status" value="1"/>
</dbReference>
<reference evidence="8" key="1">
    <citation type="submission" date="2014-08" db="EMBL/GenBank/DDBJ databases">
        <authorList>
            <person name="Murali S."/>
            <person name="Richards S."/>
            <person name="Bandaranaike D."/>
            <person name="Bellair M."/>
            <person name="Blankenburg K."/>
            <person name="Chao H."/>
            <person name="Dinh H."/>
            <person name="Doddapaneni H."/>
            <person name="Dugan-Rocha S."/>
            <person name="Elkadiri S."/>
            <person name="Gnanaolivu R."/>
            <person name="Hughes D."/>
            <person name="Lee S."/>
            <person name="Li M."/>
            <person name="Ming W."/>
            <person name="Munidasa M."/>
            <person name="Muniz J."/>
            <person name="Nguyen L."/>
            <person name="Osuji N."/>
            <person name="Pu L.-L."/>
            <person name="Puazo M."/>
            <person name="Skinner E."/>
            <person name="Qu C."/>
            <person name="Quiroz J."/>
            <person name="Raj R."/>
            <person name="Weissenberger G."/>
            <person name="Xin Y."/>
            <person name="Zou X."/>
            <person name="Han Y."/>
            <person name="Worley K."/>
            <person name="Muzny D."/>
            <person name="Gibbs R."/>
        </authorList>
    </citation>
    <scope>NUCLEOTIDE SEQUENCE</scope>
    <source>
        <strain evidence="8">HAZT.00-mixed</strain>
        <tissue evidence="8">Whole organism</tissue>
    </source>
</reference>
<evidence type="ECO:0000256" key="3">
    <source>
        <dbReference type="ARBA" id="ARBA00022825"/>
    </source>
</evidence>
<keyword evidence="3 6" id="KW-0720">Serine protease</keyword>
<keyword evidence="4" id="KW-1015">Disulfide bond</keyword>
<dbReference type="PANTHER" id="PTHR24264:SF46">
    <property type="entry name" value="COAGULATION FACTOR XII"/>
    <property type="match status" value="1"/>
</dbReference>
<dbReference type="PRINTS" id="PR00722">
    <property type="entry name" value="CHYMOTRYPSIN"/>
</dbReference>
<name>A0A6A0H379_HYAAZ</name>
<organism evidence="8">
    <name type="scientific">Hyalella azteca</name>
    <name type="common">Amphipod</name>
    <dbReference type="NCBI Taxonomy" id="294128"/>
    <lineage>
        <taxon>Eukaryota</taxon>
        <taxon>Metazoa</taxon>
        <taxon>Ecdysozoa</taxon>
        <taxon>Arthropoda</taxon>
        <taxon>Crustacea</taxon>
        <taxon>Multicrustacea</taxon>
        <taxon>Malacostraca</taxon>
        <taxon>Eumalacostraca</taxon>
        <taxon>Peracarida</taxon>
        <taxon>Amphipoda</taxon>
        <taxon>Senticaudata</taxon>
        <taxon>Talitrida</taxon>
        <taxon>Talitroidea</taxon>
        <taxon>Hyalellidae</taxon>
        <taxon>Hyalella</taxon>
    </lineage>
</organism>
<dbReference type="Pfam" id="PF00089">
    <property type="entry name" value="Trypsin"/>
    <property type="match status" value="2"/>
</dbReference>
<dbReference type="InterPro" id="IPR043504">
    <property type="entry name" value="Peptidase_S1_PA_chymotrypsin"/>
</dbReference>
<comment type="similarity">
    <text evidence="5">Belongs to the peptidase S1 family. CLIP subfamily.</text>
</comment>
<protein>
    <recommendedName>
        <fullName evidence="7">Peptidase S1 domain-containing protein</fullName>
    </recommendedName>
</protein>
<evidence type="ECO:0000256" key="6">
    <source>
        <dbReference type="RuleBase" id="RU363034"/>
    </source>
</evidence>